<keyword evidence="2" id="KW-0815">Transposition</keyword>
<dbReference type="Pfam" id="PF12323">
    <property type="entry name" value="HTH_OrfB_IS605"/>
    <property type="match status" value="1"/>
</dbReference>
<evidence type="ECO:0000259" key="9">
    <source>
        <dbReference type="Pfam" id="PF07282"/>
    </source>
</evidence>
<organism evidence="11 12">
    <name type="scientific">Streptosporangium vulgare</name>
    <dbReference type="NCBI Taxonomy" id="46190"/>
    <lineage>
        <taxon>Bacteria</taxon>
        <taxon>Bacillati</taxon>
        <taxon>Actinomycetota</taxon>
        <taxon>Actinomycetes</taxon>
        <taxon>Streptosporangiales</taxon>
        <taxon>Streptosporangiaceae</taxon>
        <taxon>Streptosporangium</taxon>
    </lineage>
</organism>
<evidence type="ECO:0000256" key="2">
    <source>
        <dbReference type="ARBA" id="ARBA00022578"/>
    </source>
</evidence>
<keyword evidence="6" id="KW-0233">DNA recombination</keyword>
<evidence type="ECO:0000256" key="5">
    <source>
        <dbReference type="ARBA" id="ARBA00023125"/>
    </source>
</evidence>
<feature type="domain" description="Transposase putative helix-turn-helix" evidence="10">
    <location>
        <begin position="3"/>
        <end position="35"/>
    </location>
</feature>
<feature type="region of interest" description="Disordered" evidence="7">
    <location>
        <begin position="375"/>
        <end position="398"/>
    </location>
</feature>
<reference evidence="11 12" key="1">
    <citation type="submission" date="2024-09" db="EMBL/GenBank/DDBJ databases">
        <authorList>
            <person name="Sun Q."/>
            <person name="Mori K."/>
        </authorList>
    </citation>
    <scope>NUCLEOTIDE SEQUENCE [LARGE SCALE GENOMIC DNA]</scope>
    <source>
        <strain evidence="11 12">JCM 3028</strain>
    </source>
</reference>
<dbReference type="Pfam" id="PF07282">
    <property type="entry name" value="Cas12f1-like_TNB"/>
    <property type="match status" value="1"/>
</dbReference>
<evidence type="ECO:0000256" key="3">
    <source>
        <dbReference type="ARBA" id="ARBA00022723"/>
    </source>
</evidence>
<keyword evidence="4" id="KW-0862">Zinc</keyword>
<evidence type="ECO:0000256" key="6">
    <source>
        <dbReference type="ARBA" id="ARBA00023172"/>
    </source>
</evidence>
<dbReference type="InterPro" id="IPR001959">
    <property type="entry name" value="Transposase"/>
</dbReference>
<evidence type="ECO:0000256" key="4">
    <source>
        <dbReference type="ARBA" id="ARBA00022833"/>
    </source>
</evidence>
<feature type="domain" description="Probable transposase IS891/IS1136/IS1341" evidence="8">
    <location>
        <begin position="165"/>
        <end position="275"/>
    </location>
</feature>
<sequence>MSRFRLQPSPAQEQALAEHCGHARFVWNLAVEQHAHWKPGRTSAPGFAEQCRQLTEARAEFEWLRGGSIIVQQQALKDFHQAMANFFGKTHRRPTWRKRGQGEGFRIVAVKPGDVRRLSRNVGEVKIPKVGWVRLRWSRPIPEGVKSYRVTRDRAGRWHVAFTAIPEPVPAPGSGEVVGVDRGVAVSAALSTGELLNAPTLRDTEKERLLTLQRKLARAQRGSNRRSKVKAAIAKLKAREADRRKDWVEKTSTDLARRFDVIAVEDLKIANMTRSAKGTLEAPGRNIRQKAGLNRGILAAGWGQLVARLEQKAPGRVQKIDPRYTSQTCNTCKHLARESRESQALFLCVACGHRANADVNAAKNVRDTAAGHAVAARGGSGFPEPANREPQRDLLLMG</sequence>
<keyword evidence="3" id="KW-0479">Metal-binding</keyword>
<comment type="caution">
    <text evidence="11">The sequence shown here is derived from an EMBL/GenBank/DDBJ whole genome shotgun (WGS) entry which is preliminary data.</text>
</comment>
<name>A0ABV5TKW0_9ACTN</name>
<dbReference type="Proteomes" id="UP001589610">
    <property type="component" value="Unassembled WGS sequence"/>
</dbReference>
<keyword evidence="11" id="KW-0540">Nuclease</keyword>
<keyword evidence="11" id="KW-0255">Endonuclease</keyword>
<protein>
    <submittedName>
        <fullName evidence="11">RNA-guided endonuclease InsQ/TnpB family protein</fullName>
    </submittedName>
</protein>
<evidence type="ECO:0000256" key="7">
    <source>
        <dbReference type="SAM" id="MobiDB-lite"/>
    </source>
</evidence>
<dbReference type="InterPro" id="IPR010095">
    <property type="entry name" value="Cas12f1-like_TNB"/>
</dbReference>
<feature type="domain" description="Cas12f1-like TNB" evidence="9">
    <location>
        <begin position="302"/>
        <end position="365"/>
    </location>
</feature>
<evidence type="ECO:0000259" key="10">
    <source>
        <dbReference type="Pfam" id="PF12323"/>
    </source>
</evidence>
<evidence type="ECO:0000259" key="8">
    <source>
        <dbReference type="Pfam" id="PF01385"/>
    </source>
</evidence>
<keyword evidence="12" id="KW-1185">Reference proteome</keyword>
<evidence type="ECO:0000256" key="1">
    <source>
        <dbReference type="ARBA" id="ARBA00008761"/>
    </source>
</evidence>
<dbReference type="GO" id="GO:0004519">
    <property type="term" value="F:endonuclease activity"/>
    <property type="evidence" value="ECO:0007669"/>
    <property type="project" value="UniProtKB-KW"/>
</dbReference>
<dbReference type="NCBIfam" id="NF040570">
    <property type="entry name" value="guided_TnpB"/>
    <property type="match status" value="1"/>
</dbReference>
<accession>A0ABV5TKW0</accession>
<keyword evidence="5" id="KW-0238">DNA-binding</keyword>
<evidence type="ECO:0000313" key="11">
    <source>
        <dbReference type="EMBL" id="MFB9679080.1"/>
    </source>
</evidence>
<dbReference type="RefSeq" id="WP_386160381.1">
    <property type="nucleotide sequence ID" value="NZ_JBHMBS010000013.1"/>
</dbReference>
<keyword evidence="11" id="KW-0378">Hydrolase</keyword>
<dbReference type="Pfam" id="PF01385">
    <property type="entry name" value="OrfB_IS605"/>
    <property type="match status" value="1"/>
</dbReference>
<proteinExistence type="inferred from homology"/>
<dbReference type="InterPro" id="IPR021027">
    <property type="entry name" value="Transposase_put_HTH"/>
</dbReference>
<comment type="similarity">
    <text evidence="1">In the C-terminal section; belongs to the transposase 35 family.</text>
</comment>
<dbReference type="EMBL" id="JBHMBS010000013">
    <property type="protein sequence ID" value="MFB9679080.1"/>
    <property type="molecule type" value="Genomic_DNA"/>
</dbReference>
<evidence type="ECO:0000313" key="12">
    <source>
        <dbReference type="Proteomes" id="UP001589610"/>
    </source>
</evidence>
<gene>
    <name evidence="11" type="ORF">ACFFRH_26685</name>
</gene>